<dbReference type="OMA" id="QQFQDIH"/>
<dbReference type="EMBL" id="HE978318">
    <property type="protein sequence ID" value="CCK70389.1"/>
    <property type="molecule type" value="Genomic_DNA"/>
</dbReference>
<feature type="region of interest" description="Disordered" evidence="1">
    <location>
        <begin position="1"/>
        <end position="20"/>
    </location>
</feature>
<dbReference type="Proteomes" id="UP000006310">
    <property type="component" value="Chromosome 5"/>
</dbReference>
<reference evidence="2 3" key="1">
    <citation type="journal article" date="2011" name="Proc. Natl. Acad. Sci. U.S.A.">
        <title>Evolutionary erosion of yeast sex chromosomes by mating-type switching accidents.</title>
        <authorList>
            <person name="Gordon J.L."/>
            <person name="Armisen D."/>
            <person name="Proux-Wera E."/>
            <person name="Oheigeartaigh S.S."/>
            <person name="Byrne K.P."/>
            <person name="Wolfe K.H."/>
        </authorList>
    </citation>
    <scope>NUCLEOTIDE SEQUENCE [LARGE SCALE GENOMIC DNA]</scope>
    <source>
        <strain evidence="3">ATCC MYA-139 / BCRC 22969 / CBS 8797 / CCRC 22969 / KCTC 17520 / NBRC 10181 / NCYC 3082</strain>
    </source>
</reference>
<dbReference type="PANTHER" id="PTHR12398">
    <property type="entry name" value="PROTEIN PHOSPHATASE INHIBITOR"/>
    <property type="match status" value="1"/>
</dbReference>
<dbReference type="RefSeq" id="XP_022464635.1">
    <property type="nucleotide sequence ID" value="XM_022608105.1"/>
</dbReference>
<name>J7S6H7_HUIN7</name>
<dbReference type="GeneID" id="34526089"/>
<feature type="compositionally biased region" description="Acidic residues" evidence="1">
    <location>
        <begin position="70"/>
        <end position="79"/>
    </location>
</feature>
<evidence type="ECO:0000313" key="2">
    <source>
        <dbReference type="EMBL" id="CCK70389.1"/>
    </source>
</evidence>
<dbReference type="OrthoDB" id="551302at2759"/>
<dbReference type="InterPro" id="IPR007062">
    <property type="entry name" value="PPI-2"/>
</dbReference>
<evidence type="ECO:0000256" key="1">
    <source>
        <dbReference type="SAM" id="MobiDB-lite"/>
    </source>
</evidence>
<feature type="compositionally biased region" description="Acidic residues" evidence="1">
    <location>
        <begin position="196"/>
        <end position="206"/>
    </location>
</feature>
<dbReference type="AlphaFoldDB" id="J7S6H7"/>
<keyword evidence="3" id="KW-1185">Reference proteome</keyword>
<dbReference type="GO" id="GO:0008047">
    <property type="term" value="F:enzyme activator activity"/>
    <property type="evidence" value="ECO:0007669"/>
    <property type="project" value="EnsemblFungi"/>
</dbReference>
<evidence type="ECO:0000313" key="3">
    <source>
        <dbReference type="Proteomes" id="UP000006310"/>
    </source>
</evidence>
<evidence type="ECO:0008006" key="4">
    <source>
        <dbReference type="Google" id="ProtNLM"/>
    </source>
</evidence>
<dbReference type="eggNOG" id="ENOG502S2VH">
    <property type="taxonomic scope" value="Eukaryota"/>
</dbReference>
<sequence length="212" mass="24700">MGGILKNPLPREQVTKENEDESLVAFRKRVFDNTQLNAKLSSHQNSKQFNAHVPRDTISLKHAKEHGEGQEAEGAEEGEDLRWNHKNLEDNEVTKQQFQDIHIDEPKTPYQGAVDPQGEYYRVDDEDDLNNFTLGEAEVEVPSREETPSDNAEEEESQGDQDPEEETPEARHKRFEEMRKKHYNVREIFQHKKQPEEDEEEEDDDENSKTDS</sequence>
<dbReference type="GO" id="GO:0007059">
    <property type="term" value="P:chromosome segregation"/>
    <property type="evidence" value="ECO:0007669"/>
    <property type="project" value="EnsemblFungi"/>
</dbReference>
<protein>
    <recommendedName>
        <fullName evidence="4">Protein GLC8</fullName>
    </recommendedName>
</protein>
<feature type="compositionally biased region" description="Acidic residues" evidence="1">
    <location>
        <begin position="151"/>
        <end position="167"/>
    </location>
</feature>
<dbReference type="Pfam" id="PF04979">
    <property type="entry name" value="IPP-2"/>
    <property type="match status" value="1"/>
</dbReference>
<accession>J7S6H7</accession>
<dbReference type="GO" id="GO:0009966">
    <property type="term" value="P:regulation of signal transduction"/>
    <property type="evidence" value="ECO:0007669"/>
    <property type="project" value="InterPro"/>
</dbReference>
<feature type="region of interest" description="Disordered" evidence="1">
    <location>
        <begin position="41"/>
        <end position="212"/>
    </location>
</feature>
<feature type="compositionally biased region" description="Basic and acidic residues" evidence="1">
    <location>
        <begin position="80"/>
        <end position="93"/>
    </location>
</feature>
<dbReference type="HOGENOM" id="CLU_070379_1_0_1"/>
<organism evidence="2 3">
    <name type="scientific">Huiozyma naganishii (strain ATCC MYA-139 / BCRC 22969 / CBS 8797 / KCTC 17520 / NBRC 10181 / NCYC 3082 / Yp74L-3)</name>
    <name type="common">Yeast</name>
    <name type="synonym">Kazachstania naganishii</name>
    <dbReference type="NCBI Taxonomy" id="1071383"/>
    <lineage>
        <taxon>Eukaryota</taxon>
        <taxon>Fungi</taxon>
        <taxon>Dikarya</taxon>
        <taxon>Ascomycota</taxon>
        <taxon>Saccharomycotina</taxon>
        <taxon>Saccharomycetes</taxon>
        <taxon>Saccharomycetales</taxon>
        <taxon>Saccharomycetaceae</taxon>
        <taxon>Huiozyma</taxon>
    </lineage>
</organism>
<feature type="compositionally biased region" description="Basic and acidic residues" evidence="1">
    <location>
        <begin position="168"/>
        <end position="195"/>
    </location>
</feature>
<dbReference type="GO" id="GO:0004864">
    <property type="term" value="F:protein phosphatase inhibitor activity"/>
    <property type="evidence" value="ECO:0007669"/>
    <property type="project" value="InterPro"/>
</dbReference>
<dbReference type="KEGG" id="kng:KNAG_0E01230"/>
<gene>
    <name evidence="2" type="primary">KNAG0E01230</name>
    <name evidence="2" type="ordered locus">KNAG_0E01230</name>
</gene>
<proteinExistence type="predicted"/>
<dbReference type="PANTHER" id="PTHR12398:SF20">
    <property type="entry name" value="PROTEIN PHOSPHATASE 1 REGULATORY INHIBITOR SUBUNIT 2"/>
    <property type="match status" value="1"/>
</dbReference>
<reference evidence="3" key="2">
    <citation type="submission" date="2012-08" db="EMBL/GenBank/DDBJ databases">
        <title>Genome sequence of Kazachstania naganishii.</title>
        <authorList>
            <person name="Gordon J.L."/>
            <person name="Armisen D."/>
            <person name="Proux-Wera E."/>
            <person name="OhEigeartaigh S.S."/>
            <person name="Byrne K.P."/>
            <person name="Wolfe K.H."/>
        </authorList>
    </citation>
    <scope>NUCLEOTIDE SEQUENCE [LARGE SCALE GENOMIC DNA]</scope>
    <source>
        <strain evidence="3">ATCC MYA-139 / BCRC 22969 / CBS 8797 / CCRC 22969 / KCTC 17520 / NBRC 10181 / NCYC 3082</strain>
    </source>
</reference>